<keyword evidence="1 2" id="KW-0732">Signal</keyword>
<dbReference type="Gene3D" id="2.60.40.1240">
    <property type="match status" value="1"/>
</dbReference>
<feature type="chain" id="PRO_5037552617" description="DUF4352 domain-containing protein" evidence="2">
    <location>
        <begin position="23"/>
        <end position="332"/>
    </location>
</feature>
<protein>
    <recommendedName>
        <fullName evidence="5">DUF4352 domain-containing protein</fullName>
    </recommendedName>
</protein>
<accession>A0A927WBB5</accession>
<evidence type="ECO:0000313" key="3">
    <source>
        <dbReference type="EMBL" id="MBE6060622.1"/>
    </source>
</evidence>
<dbReference type="AlphaFoldDB" id="A0A927WBB5"/>
<organism evidence="3 4">
    <name type="scientific">Clostridium sulfidigenes</name>
    <dbReference type="NCBI Taxonomy" id="318464"/>
    <lineage>
        <taxon>Bacteria</taxon>
        <taxon>Bacillati</taxon>
        <taxon>Bacillota</taxon>
        <taxon>Clostridia</taxon>
        <taxon>Eubacteriales</taxon>
        <taxon>Clostridiaceae</taxon>
        <taxon>Clostridium</taxon>
    </lineage>
</organism>
<evidence type="ECO:0000313" key="4">
    <source>
        <dbReference type="Proteomes" id="UP000768462"/>
    </source>
</evidence>
<evidence type="ECO:0000256" key="2">
    <source>
        <dbReference type="SAM" id="SignalP"/>
    </source>
</evidence>
<dbReference type="Proteomes" id="UP000768462">
    <property type="component" value="Unassembled WGS sequence"/>
</dbReference>
<evidence type="ECO:0000256" key="1">
    <source>
        <dbReference type="ARBA" id="ARBA00022729"/>
    </source>
</evidence>
<dbReference type="EMBL" id="SVCM01000122">
    <property type="protein sequence ID" value="MBE6060622.1"/>
    <property type="molecule type" value="Genomic_DNA"/>
</dbReference>
<comment type="caution">
    <text evidence="3">The sequence shown here is derived from an EMBL/GenBank/DDBJ whole genome shotgun (WGS) entry which is preliminary data.</text>
</comment>
<dbReference type="InterPro" id="IPR029050">
    <property type="entry name" value="Immunoprotect_excell_Ig-like"/>
</dbReference>
<reference evidence="3" key="1">
    <citation type="submission" date="2019-04" db="EMBL/GenBank/DDBJ databases">
        <title>Evolution of Biomass-Degrading Anaerobic Consortia Revealed by Metagenomics.</title>
        <authorList>
            <person name="Peng X."/>
        </authorList>
    </citation>
    <scope>NUCLEOTIDE SEQUENCE</scope>
    <source>
        <strain evidence="3">SIG254</strain>
    </source>
</reference>
<proteinExistence type="predicted"/>
<dbReference type="PROSITE" id="PS51257">
    <property type="entry name" value="PROKAR_LIPOPROTEIN"/>
    <property type="match status" value="1"/>
</dbReference>
<name>A0A927WBB5_9CLOT</name>
<sequence>MKKCRFTFIITIIMLVLLTGCGNDNNSTSKKVKETSSESVVNIGEKFIIENYAEITVKGVEVSDKVEPPKNDGFSLIYENDDSNNTYVTAILEVKNLSSEDVGIDKIANVSINKDKSKYVSNLFLLLTDDDTTLSEYKVLSPLSSGIVYCSTQVSKDSLGESTITFMVNDKKYNLNYDTLAMPIEKKSINFGDKLVGEDYAEFTLKAVEYTKDVLPSNPGDFYTHYEVEDTNNIYIDVITEIKNLRSSDYEAKKFFNAKVLYDGKYTYNGSIVAEEPDGSSLDSYISIAPLATTKVHSLIEVPKEVINGEMELCIYFNGEKHYIKLDKNKGK</sequence>
<feature type="signal peptide" evidence="2">
    <location>
        <begin position="1"/>
        <end position="22"/>
    </location>
</feature>
<evidence type="ECO:0008006" key="5">
    <source>
        <dbReference type="Google" id="ProtNLM"/>
    </source>
</evidence>
<gene>
    <name evidence="3" type="ORF">E7215_10695</name>
</gene>